<dbReference type="Ensembl" id="ENSCMMT00000013293.1">
    <property type="protein sequence ID" value="ENSCMMP00000012089.1"/>
    <property type="gene ID" value="ENSCMMG00000007667.1"/>
</dbReference>
<evidence type="ECO:0000256" key="4">
    <source>
        <dbReference type="ARBA" id="ARBA00022525"/>
    </source>
</evidence>
<accession>A0A8C3BZ11</accession>
<dbReference type="SMART" id="SM00272">
    <property type="entry name" value="END"/>
    <property type="match status" value="2"/>
</dbReference>
<protein>
    <recommendedName>
        <fullName evidence="9">Endothelin-3</fullName>
    </recommendedName>
    <alternativeName>
        <fullName evidence="10">Preproendothelin-3</fullName>
    </alternativeName>
</protein>
<dbReference type="Pfam" id="PF00322">
    <property type="entry name" value="Endothelin"/>
    <property type="match status" value="1"/>
</dbReference>
<evidence type="ECO:0000256" key="6">
    <source>
        <dbReference type="ARBA" id="ARBA00022858"/>
    </source>
</evidence>
<feature type="compositionally biased region" description="Pro residues" evidence="11">
    <location>
        <begin position="41"/>
        <end position="50"/>
    </location>
</feature>
<keyword evidence="4" id="KW-0964">Secreted</keyword>
<dbReference type="GO" id="GO:0005179">
    <property type="term" value="F:hormone activity"/>
    <property type="evidence" value="ECO:0007669"/>
    <property type="project" value="TreeGrafter"/>
</dbReference>
<keyword evidence="8" id="KW-0839">Vasoconstrictor</keyword>
<dbReference type="PRINTS" id="PR00365">
    <property type="entry name" value="ENDOTHELIN"/>
</dbReference>
<evidence type="ECO:0000256" key="8">
    <source>
        <dbReference type="ARBA" id="ARBA00023322"/>
    </source>
</evidence>
<name>A0A8C3BZ11_CAIMO</name>
<evidence type="ECO:0000313" key="14">
    <source>
        <dbReference type="Proteomes" id="UP000694556"/>
    </source>
</evidence>
<dbReference type="InterPro" id="IPR001928">
    <property type="entry name" value="Endothln-like_toxin"/>
</dbReference>
<dbReference type="GO" id="GO:0019229">
    <property type="term" value="P:regulation of vasoconstriction"/>
    <property type="evidence" value="ECO:0007669"/>
    <property type="project" value="InterPro"/>
</dbReference>
<reference evidence="13" key="2">
    <citation type="submission" date="2025-08" db="UniProtKB">
        <authorList>
            <consortium name="Ensembl"/>
        </authorList>
    </citation>
    <scope>IDENTIFICATION</scope>
</reference>
<dbReference type="AlphaFoldDB" id="A0A8C3BZ11"/>
<proteinExistence type="inferred from homology"/>
<comment type="similarity">
    <text evidence="3">Belongs to the endothelin/sarafotoxin family.</text>
</comment>
<dbReference type="GO" id="GO:0031708">
    <property type="term" value="F:endothelin B receptor binding"/>
    <property type="evidence" value="ECO:0007669"/>
    <property type="project" value="TreeGrafter"/>
</dbReference>
<feature type="compositionally biased region" description="Gly residues" evidence="11">
    <location>
        <begin position="77"/>
        <end position="87"/>
    </location>
</feature>
<evidence type="ECO:0000256" key="10">
    <source>
        <dbReference type="ARBA" id="ARBA00041850"/>
    </source>
</evidence>
<comment type="function">
    <text evidence="1">Endothelins are endothelium-derived vasoconstrictor peptides.</text>
</comment>
<dbReference type="PANTHER" id="PTHR13874">
    <property type="entry name" value="ENDOTHELIN"/>
    <property type="match status" value="1"/>
</dbReference>
<keyword evidence="6" id="KW-0838">Vasoactive</keyword>
<keyword evidence="5" id="KW-0732">Signal</keyword>
<reference evidence="13" key="1">
    <citation type="submission" date="2018-09" db="EMBL/GenBank/DDBJ databases">
        <title>Common duck and Muscovy duck high density SNP chip.</title>
        <authorList>
            <person name="Vignal A."/>
            <person name="Thebault N."/>
            <person name="Warren W.C."/>
        </authorList>
    </citation>
    <scope>NUCLEOTIDE SEQUENCE [LARGE SCALE GENOMIC DNA]</scope>
</reference>
<dbReference type="GO" id="GO:0006874">
    <property type="term" value="P:intracellular calcium ion homeostasis"/>
    <property type="evidence" value="ECO:0007669"/>
    <property type="project" value="TreeGrafter"/>
</dbReference>
<evidence type="ECO:0000256" key="2">
    <source>
        <dbReference type="ARBA" id="ARBA00004613"/>
    </source>
</evidence>
<sequence length="235" mass="25295">AVSTHAHKEELLLPFFSPKAISRSAGSYLGITGRRWVKPPKTSPGPPPSPGAAIPRRHNGAFGRPKLLGVPSPRGLQAGGGREGAAGGSLSPALPPSLFAGSSLPRPRSVPAGGEPRSAALGREEREGGEAAAAAPGGGRARADGGALRRRARRCTCYTYKDKECVYYCHLDIIWINTPERTVPYGLSNYRGNFRGKRSTGQNQSTFQSSFRCSCLDTDDKQCTQFCRRMQDRRR</sequence>
<evidence type="ECO:0000259" key="12">
    <source>
        <dbReference type="SMART" id="SM00272"/>
    </source>
</evidence>
<organism evidence="13 14">
    <name type="scientific">Cairina moschata</name>
    <name type="common">Muscovy duck</name>
    <dbReference type="NCBI Taxonomy" id="8855"/>
    <lineage>
        <taxon>Eukaryota</taxon>
        <taxon>Metazoa</taxon>
        <taxon>Chordata</taxon>
        <taxon>Craniata</taxon>
        <taxon>Vertebrata</taxon>
        <taxon>Euteleostomi</taxon>
        <taxon>Archelosauria</taxon>
        <taxon>Archosauria</taxon>
        <taxon>Dinosauria</taxon>
        <taxon>Saurischia</taxon>
        <taxon>Theropoda</taxon>
        <taxon>Coelurosauria</taxon>
        <taxon>Aves</taxon>
        <taxon>Neognathae</taxon>
        <taxon>Galloanserae</taxon>
        <taxon>Anseriformes</taxon>
        <taxon>Anatidae</taxon>
        <taxon>Anatinae</taxon>
        <taxon>Cairina</taxon>
    </lineage>
</organism>
<feature type="domain" description="Endothelin-like toxin" evidence="12">
    <location>
        <begin position="154"/>
        <end position="175"/>
    </location>
</feature>
<evidence type="ECO:0000256" key="1">
    <source>
        <dbReference type="ARBA" id="ARBA00003023"/>
    </source>
</evidence>
<dbReference type="InterPro" id="IPR020475">
    <property type="entry name" value="Endothelin"/>
</dbReference>
<dbReference type="InterPro" id="IPR019764">
    <property type="entry name" value="Endothelin_toxin_CS"/>
</dbReference>
<reference evidence="13" key="3">
    <citation type="submission" date="2025-09" db="UniProtKB">
        <authorList>
            <consortium name="Ensembl"/>
        </authorList>
    </citation>
    <scope>IDENTIFICATION</scope>
</reference>
<dbReference type="GO" id="GO:0005615">
    <property type="term" value="C:extracellular space"/>
    <property type="evidence" value="ECO:0007669"/>
    <property type="project" value="TreeGrafter"/>
</dbReference>
<evidence type="ECO:0000256" key="9">
    <source>
        <dbReference type="ARBA" id="ARBA00040198"/>
    </source>
</evidence>
<dbReference type="PROSITE" id="PS00270">
    <property type="entry name" value="ENDOTHELIN"/>
    <property type="match status" value="1"/>
</dbReference>
<evidence type="ECO:0000256" key="3">
    <source>
        <dbReference type="ARBA" id="ARBA00010959"/>
    </source>
</evidence>
<dbReference type="Proteomes" id="UP000694556">
    <property type="component" value="Chromosome 21"/>
</dbReference>
<comment type="subcellular location">
    <subcellularLocation>
        <location evidence="2">Secreted</location>
    </subcellularLocation>
</comment>
<dbReference type="PANTHER" id="PTHR13874:SF11">
    <property type="entry name" value="ENDOTHELIN-3"/>
    <property type="match status" value="1"/>
</dbReference>
<feature type="domain" description="Endothelin-like toxin" evidence="12">
    <location>
        <begin position="212"/>
        <end position="233"/>
    </location>
</feature>
<dbReference type="GO" id="GO:0014826">
    <property type="term" value="P:vein smooth muscle contraction"/>
    <property type="evidence" value="ECO:0007669"/>
    <property type="project" value="TreeGrafter"/>
</dbReference>
<evidence type="ECO:0000256" key="11">
    <source>
        <dbReference type="SAM" id="MobiDB-lite"/>
    </source>
</evidence>
<keyword evidence="14" id="KW-1185">Reference proteome</keyword>
<evidence type="ECO:0000313" key="13">
    <source>
        <dbReference type="Ensembl" id="ENSCMMP00000012089.1"/>
    </source>
</evidence>
<evidence type="ECO:0000256" key="7">
    <source>
        <dbReference type="ARBA" id="ARBA00023157"/>
    </source>
</evidence>
<evidence type="ECO:0000256" key="5">
    <source>
        <dbReference type="ARBA" id="ARBA00022729"/>
    </source>
</evidence>
<feature type="region of interest" description="Disordered" evidence="11">
    <location>
        <begin position="35"/>
        <end position="145"/>
    </location>
</feature>
<dbReference type="GO" id="GO:0003100">
    <property type="term" value="P:regulation of systemic arterial blood pressure by endothelin"/>
    <property type="evidence" value="ECO:0007669"/>
    <property type="project" value="TreeGrafter"/>
</dbReference>
<keyword evidence="7" id="KW-1015">Disulfide bond</keyword>